<evidence type="ECO:0000256" key="4">
    <source>
        <dbReference type="ARBA" id="ARBA00022777"/>
    </source>
</evidence>
<dbReference type="RefSeq" id="WP_251945517.1">
    <property type="nucleotide sequence ID" value="NZ_JAMRYM010000037.1"/>
</dbReference>
<keyword evidence="8" id="KW-1185">Reference proteome</keyword>
<feature type="transmembrane region" description="Helical" evidence="6">
    <location>
        <begin position="126"/>
        <end position="148"/>
    </location>
</feature>
<evidence type="ECO:0000256" key="2">
    <source>
        <dbReference type="ARBA" id="ARBA00012438"/>
    </source>
</evidence>
<dbReference type="InterPro" id="IPR036890">
    <property type="entry name" value="HATPase_C_sf"/>
</dbReference>
<dbReference type="GO" id="GO:0004673">
    <property type="term" value="F:protein histidine kinase activity"/>
    <property type="evidence" value="ECO:0007669"/>
    <property type="project" value="UniProtKB-EC"/>
</dbReference>
<comment type="caution">
    <text evidence="7">The sequence shown here is derived from an EMBL/GenBank/DDBJ whole genome shotgun (WGS) entry which is preliminary data.</text>
</comment>
<dbReference type="InterPro" id="IPR050482">
    <property type="entry name" value="Sensor_HK_TwoCompSys"/>
</dbReference>
<protein>
    <recommendedName>
        <fullName evidence="2">histidine kinase</fullName>
        <ecNumber evidence="2">2.7.13.3</ecNumber>
    </recommendedName>
</protein>
<dbReference type="Proteomes" id="UP001155240">
    <property type="component" value="Unassembled WGS sequence"/>
</dbReference>
<name>A0A9X2DXN2_9MICO</name>
<evidence type="ECO:0000256" key="6">
    <source>
        <dbReference type="SAM" id="Phobius"/>
    </source>
</evidence>
<reference evidence="7" key="1">
    <citation type="submission" date="2022-06" db="EMBL/GenBank/DDBJ databases">
        <title>Whole genome shotgun sequencing (WGS) of Rathayibacter sp. ZW T2_19, isolated from stored onions (Allium cepa).</title>
        <authorList>
            <person name="Stoll D.A."/>
            <person name="Huch M."/>
        </authorList>
    </citation>
    <scope>NUCLEOTIDE SEQUENCE</scope>
    <source>
        <strain evidence="7">ZW T2_19</strain>
    </source>
</reference>
<dbReference type="EMBL" id="JAMRYM010000037">
    <property type="protein sequence ID" value="MCM6762757.1"/>
    <property type="molecule type" value="Genomic_DNA"/>
</dbReference>
<keyword evidence="6" id="KW-1133">Transmembrane helix</keyword>
<evidence type="ECO:0000256" key="3">
    <source>
        <dbReference type="ARBA" id="ARBA00022679"/>
    </source>
</evidence>
<feature type="transmembrane region" description="Helical" evidence="6">
    <location>
        <begin position="95"/>
        <end position="120"/>
    </location>
</feature>
<keyword evidence="3" id="KW-0808">Transferase</keyword>
<dbReference type="AlphaFoldDB" id="A0A9X2DXN2"/>
<dbReference type="GO" id="GO:0000160">
    <property type="term" value="P:phosphorelay signal transduction system"/>
    <property type="evidence" value="ECO:0007669"/>
    <property type="project" value="UniProtKB-KW"/>
</dbReference>
<feature type="transmembrane region" description="Helical" evidence="6">
    <location>
        <begin position="62"/>
        <end position="83"/>
    </location>
</feature>
<accession>A0A9X2DXN2</accession>
<gene>
    <name evidence="7" type="ORF">NB037_10055</name>
</gene>
<keyword evidence="5" id="KW-0902">Two-component regulatory system</keyword>
<evidence type="ECO:0000313" key="8">
    <source>
        <dbReference type="Proteomes" id="UP001155240"/>
    </source>
</evidence>
<sequence length="380" mass="41034">MTLVDDTRRTPADVRQENRILVGVVALLGTVLSILAALQAVFALGMLSQTTRGVEGGPVLDVVVRVLVNVTAVAVAVLVLSVVKPERFERRPRVLAALAVAVGVALVRCTLQVIAGVYPLAALDALVVELVVGAMVFGLVTGFGLLFVRTARRVREKEREHARVLLQAVQAVQALQKEELRVRREVAQNLHGRLQNTLVVLTAELQVVAEGSADRERLLAIAARLDELREREVRAASGALYPVDIEHGLVPAIRDLFSRLPVEIAVDLEIDDRYLEVEERGVPLDQRVLLVRTVEEALTNALKHGGANAVRLRLDVDCAAPRPAVIVRLDDDGRGLGGESAWSGLDRLSRQFAVYGGTLELSPSSAGGARLAARLPLQRA</sequence>
<keyword evidence="6" id="KW-0812">Transmembrane</keyword>
<feature type="transmembrane region" description="Helical" evidence="6">
    <location>
        <begin position="20"/>
        <end position="42"/>
    </location>
</feature>
<dbReference type="PANTHER" id="PTHR24421:SF10">
    <property type="entry name" value="NITRATE_NITRITE SENSOR PROTEIN NARQ"/>
    <property type="match status" value="1"/>
</dbReference>
<proteinExistence type="predicted"/>
<dbReference type="SUPFAM" id="SSF55874">
    <property type="entry name" value="ATPase domain of HSP90 chaperone/DNA topoisomerase II/histidine kinase"/>
    <property type="match status" value="1"/>
</dbReference>
<organism evidence="7 8">
    <name type="scientific">Rathayibacter rubneri</name>
    <dbReference type="NCBI Taxonomy" id="2950106"/>
    <lineage>
        <taxon>Bacteria</taxon>
        <taxon>Bacillati</taxon>
        <taxon>Actinomycetota</taxon>
        <taxon>Actinomycetes</taxon>
        <taxon>Micrococcales</taxon>
        <taxon>Microbacteriaceae</taxon>
        <taxon>Rathayibacter</taxon>
    </lineage>
</organism>
<comment type="catalytic activity">
    <reaction evidence="1">
        <text>ATP + protein L-histidine = ADP + protein N-phospho-L-histidine.</text>
        <dbReference type="EC" id="2.7.13.3"/>
    </reaction>
</comment>
<evidence type="ECO:0000313" key="7">
    <source>
        <dbReference type="EMBL" id="MCM6762757.1"/>
    </source>
</evidence>
<evidence type="ECO:0000256" key="5">
    <source>
        <dbReference type="ARBA" id="ARBA00023012"/>
    </source>
</evidence>
<keyword evidence="4" id="KW-0418">Kinase</keyword>
<evidence type="ECO:0000256" key="1">
    <source>
        <dbReference type="ARBA" id="ARBA00000085"/>
    </source>
</evidence>
<dbReference type="PANTHER" id="PTHR24421">
    <property type="entry name" value="NITRATE/NITRITE SENSOR PROTEIN NARX-RELATED"/>
    <property type="match status" value="1"/>
</dbReference>
<dbReference type="EC" id="2.7.13.3" evidence="2"/>
<keyword evidence="6" id="KW-0472">Membrane</keyword>
<dbReference type="Gene3D" id="3.30.565.10">
    <property type="entry name" value="Histidine kinase-like ATPase, C-terminal domain"/>
    <property type="match status" value="1"/>
</dbReference>